<gene>
    <name evidence="1" type="ORF">F0P94_17060</name>
</gene>
<dbReference type="EMBL" id="VTWT01000011">
    <property type="protein sequence ID" value="KAA9325645.1"/>
    <property type="molecule type" value="Genomic_DNA"/>
</dbReference>
<dbReference type="RefSeq" id="WP_150905300.1">
    <property type="nucleotide sequence ID" value="NZ_VTWT01000011.1"/>
</dbReference>
<proteinExistence type="predicted"/>
<dbReference type="AlphaFoldDB" id="A0A5N1IJ01"/>
<name>A0A5N1IJ01_9BACT</name>
<dbReference type="Proteomes" id="UP000326570">
    <property type="component" value="Unassembled WGS sequence"/>
</dbReference>
<keyword evidence="2" id="KW-1185">Reference proteome</keyword>
<dbReference type="SUPFAM" id="SSF109854">
    <property type="entry name" value="DinB/YfiT-like putative metalloenzymes"/>
    <property type="match status" value="1"/>
</dbReference>
<dbReference type="Gene3D" id="1.20.120.450">
    <property type="entry name" value="dinb family like domain"/>
    <property type="match status" value="1"/>
</dbReference>
<evidence type="ECO:0000313" key="1">
    <source>
        <dbReference type="EMBL" id="KAA9325645.1"/>
    </source>
</evidence>
<comment type="caution">
    <text evidence="1">The sequence shown here is derived from an EMBL/GenBank/DDBJ whole genome shotgun (WGS) entry which is preliminary data.</text>
</comment>
<organism evidence="1 2">
    <name type="scientific">Adhaeribacter soli</name>
    <dbReference type="NCBI Taxonomy" id="2607655"/>
    <lineage>
        <taxon>Bacteria</taxon>
        <taxon>Pseudomonadati</taxon>
        <taxon>Bacteroidota</taxon>
        <taxon>Cytophagia</taxon>
        <taxon>Cytophagales</taxon>
        <taxon>Hymenobacteraceae</taxon>
        <taxon>Adhaeribacter</taxon>
    </lineage>
</organism>
<evidence type="ECO:0000313" key="2">
    <source>
        <dbReference type="Proteomes" id="UP000326570"/>
    </source>
</evidence>
<reference evidence="1 2" key="1">
    <citation type="submission" date="2019-09" db="EMBL/GenBank/DDBJ databases">
        <title>Genome sequence of Adhaeribacter sp. M2.</title>
        <authorList>
            <person name="Srinivasan S."/>
        </authorList>
    </citation>
    <scope>NUCLEOTIDE SEQUENCE [LARGE SCALE GENOMIC DNA]</scope>
    <source>
        <strain evidence="1 2">M2</strain>
    </source>
</reference>
<dbReference type="InterPro" id="IPR034660">
    <property type="entry name" value="DinB/YfiT-like"/>
</dbReference>
<sequence length="158" mass="18273">MKQDQVVREQLVKLLQGNLAYQPIGELLKGIKAEDAGKPIEHLPYTLWKLIEHMRLTLYDILEFCRNPDYKYLNWPEDYWPKENAPADQAALDKSINAILKGVETMVELIQDPANDLYKPLAHGEGQNLFREALLVAEHNAYHIGEIIILRRLLGTWK</sequence>
<protein>
    <submittedName>
        <fullName evidence="1">DinB family protein</fullName>
    </submittedName>
</protein>
<accession>A0A5N1IJ01</accession>